<proteinExistence type="predicted"/>
<feature type="transmembrane region" description="Helical" evidence="1">
    <location>
        <begin position="176"/>
        <end position="198"/>
    </location>
</feature>
<feature type="transmembrane region" description="Helical" evidence="1">
    <location>
        <begin position="57"/>
        <end position="74"/>
    </location>
</feature>
<dbReference type="InterPro" id="IPR019206">
    <property type="entry name" value="DUF2085_TM"/>
</dbReference>
<keyword evidence="3" id="KW-1185">Reference proteome</keyword>
<dbReference type="AlphaFoldDB" id="A0A2N5HN33"/>
<protein>
    <recommendedName>
        <fullName evidence="4">DUF2085 domain-containing protein</fullName>
    </recommendedName>
</protein>
<feature type="transmembrane region" description="Helical" evidence="1">
    <location>
        <begin position="205"/>
        <end position="225"/>
    </location>
</feature>
<organism evidence="2 3">
    <name type="scientific">Neobacillus cucumis</name>
    <dbReference type="NCBI Taxonomy" id="1740721"/>
    <lineage>
        <taxon>Bacteria</taxon>
        <taxon>Bacillati</taxon>
        <taxon>Bacillota</taxon>
        <taxon>Bacilli</taxon>
        <taxon>Bacillales</taxon>
        <taxon>Bacillaceae</taxon>
        <taxon>Neobacillus</taxon>
    </lineage>
</organism>
<evidence type="ECO:0000313" key="2">
    <source>
        <dbReference type="EMBL" id="PLS06920.1"/>
    </source>
</evidence>
<dbReference type="EMBL" id="PGVE01000029">
    <property type="protein sequence ID" value="PLS06920.1"/>
    <property type="molecule type" value="Genomic_DNA"/>
</dbReference>
<evidence type="ECO:0008006" key="4">
    <source>
        <dbReference type="Google" id="ProtNLM"/>
    </source>
</evidence>
<evidence type="ECO:0000313" key="3">
    <source>
        <dbReference type="Proteomes" id="UP000234950"/>
    </source>
</evidence>
<evidence type="ECO:0000256" key="1">
    <source>
        <dbReference type="SAM" id="Phobius"/>
    </source>
</evidence>
<sequence>MKKLRTPFVMNELGPLRGEFLLIYELLHFFGRAICHQIEDRSLLASGKTLSVCARDTGIYLGILSSFTYLFLFKRNQIITIPTIKVSFLLLLFMVPMMIDGLGSYTHLFESNNERRLLTGLGFGFVLPYFMFPLIFGNALDPRSKPVIKNTLDIIIPLIFCSLLGSLVYWNYITYYIIDSLIIFTIVIWFSLWTSLLFLSLRYRFIKWSLSIITSLAFLTILSWLHDYLLS</sequence>
<feature type="transmembrane region" description="Helical" evidence="1">
    <location>
        <begin position="152"/>
        <end position="170"/>
    </location>
</feature>
<keyword evidence="1" id="KW-0812">Transmembrane</keyword>
<dbReference type="OrthoDB" id="9810176at2"/>
<feature type="transmembrane region" description="Helical" evidence="1">
    <location>
        <begin position="86"/>
        <end position="105"/>
    </location>
</feature>
<comment type="caution">
    <text evidence="2">The sequence shown here is derived from an EMBL/GenBank/DDBJ whole genome shotgun (WGS) entry which is preliminary data.</text>
</comment>
<reference evidence="2 3" key="1">
    <citation type="submission" date="2017-11" db="EMBL/GenBank/DDBJ databases">
        <title>Comparitive Functional Genomics of Dry Heat Resistant strains isolated from the Viking Spacecraft.</title>
        <authorList>
            <person name="Seuylemezian A."/>
            <person name="Cooper K."/>
            <person name="Vaishampayan P."/>
        </authorList>
    </citation>
    <scope>NUCLEOTIDE SEQUENCE [LARGE SCALE GENOMIC DNA]</scope>
    <source>
        <strain evidence="2 3">V32-6</strain>
    </source>
</reference>
<dbReference type="Pfam" id="PF09858">
    <property type="entry name" value="DUF2085"/>
    <property type="match status" value="1"/>
</dbReference>
<name>A0A2N5HN33_9BACI</name>
<accession>A0A2N5HN33</accession>
<dbReference type="Proteomes" id="UP000234950">
    <property type="component" value="Unassembled WGS sequence"/>
</dbReference>
<gene>
    <name evidence="2" type="ORF">CVD27_06550</name>
</gene>
<keyword evidence="1" id="KW-0472">Membrane</keyword>
<keyword evidence="1" id="KW-1133">Transmembrane helix</keyword>
<feature type="transmembrane region" description="Helical" evidence="1">
    <location>
        <begin position="117"/>
        <end position="140"/>
    </location>
</feature>